<evidence type="ECO:0000313" key="1">
    <source>
        <dbReference type="EMBL" id="KAK3939755.1"/>
    </source>
</evidence>
<evidence type="ECO:0000313" key="2">
    <source>
        <dbReference type="Proteomes" id="UP001303473"/>
    </source>
</evidence>
<keyword evidence="2" id="KW-1185">Reference proteome</keyword>
<dbReference type="Proteomes" id="UP001303473">
    <property type="component" value="Unassembled WGS sequence"/>
</dbReference>
<gene>
    <name evidence="1" type="ORF">QBC46DRAFT_342250</name>
</gene>
<organism evidence="1 2">
    <name type="scientific">Diplogelasinospora grovesii</name>
    <dbReference type="NCBI Taxonomy" id="303347"/>
    <lineage>
        <taxon>Eukaryota</taxon>
        <taxon>Fungi</taxon>
        <taxon>Dikarya</taxon>
        <taxon>Ascomycota</taxon>
        <taxon>Pezizomycotina</taxon>
        <taxon>Sordariomycetes</taxon>
        <taxon>Sordariomycetidae</taxon>
        <taxon>Sordariales</taxon>
        <taxon>Diplogelasinosporaceae</taxon>
        <taxon>Diplogelasinospora</taxon>
    </lineage>
</organism>
<comment type="caution">
    <text evidence="1">The sequence shown here is derived from an EMBL/GenBank/DDBJ whole genome shotgun (WGS) entry which is preliminary data.</text>
</comment>
<dbReference type="AlphaFoldDB" id="A0AAN6S445"/>
<reference evidence="2" key="1">
    <citation type="journal article" date="2023" name="Mol. Phylogenet. Evol.">
        <title>Genome-scale phylogeny and comparative genomics of the fungal order Sordariales.</title>
        <authorList>
            <person name="Hensen N."/>
            <person name="Bonometti L."/>
            <person name="Westerberg I."/>
            <person name="Brannstrom I.O."/>
            <person name="Guillou S."/>
            <person name="Cros-Aarteil S."/>
            <person name="Calhoun S."/>
            <person name="Haridas S."/>
            <person name="Kuo A."/>
            <person name="Mondo S."/>
            <person name="Pangilinan J."/>
            <person name="Riley R."/>
            <person name="LaButti K."/>
            <person name="Andreopoulos B."/>
            <person name="Lipzen A."/>
            <person name="Chen C."/>
            <person name="Yan M."/>
            <person name="Daum C."/>
            <person name="Ng V."/>
            <person name="Clum A."/>
            <person name="Steindorff A."/>
            <person name="Ohm R.A."/>
            <person name="Martin F."/>
            <person name="Silar P."/>
            <person name="Natvig D.O."/>
            <person name="Lalanne C."/>
            <person name="Gautier V."/>
            <person name="Ament-Velasquez S.L."/>
            <person name="Kruys A."/>
            <person name="Hutchinson M.I."/>
            <person name="Powell A.J."/>
            <person name="Barry K."/>
            <person name="Miller A.N."/>
            <person name="Grigoriev I.V."/>
            <person name="Debuchy R."/>
            <person name="Gladieux P."/>
            <person name="Hiltunen Thoren M."/>
            <person name="Johannesson H."/>
        </authorList>
    </citation>
    <scope>NUCLEOTIDE SEQUENCE [LARGE SCALE GENOMIC DNA]</scope>
    <source>
        <strain evidence="2">CBS 340.73</strain>
    </source>
</reference>
<name>A0AAN6S445_9PEZI</name>
<dbReference type="EMBL" id="MU853806">
    <property type="protein sequence ID" value="KAK3939755.1"/>
    <property type="molecule type" value="Genomic_DNA"/>
</dbReference>
<proteinExistence type="predicted"/>
<protein>
    <submittedName>
        <fullName evidence="1">Uncharacterized protein</fullName>
    </submittedName>
</protein>
<sequence length="67" mass="8210">MCEYLQREYACGHFRWISTAWCIAYMRRKKCEPYLDREVEVCGECKSKNRHPPWEHLIGHILNRPRN</sequence>
<accession>A0AAN6S445</accession>